<name>A0ABP7QYD5_9PSEU</name>
<sequence>MNWDRNRLRSQWSCAQSDASGVSLHQQLADAIRCELTGVECDELIEEPLPNGKWLRFTGKAHREDLGLDENCMVVVSERALKLLREHGLKYADVLAAIG</sequence>
<reference evidence="2" key="1">
    <citation type="journal article" date="2019" name="Int. J. Syst. Evol. Microbiol.">
        <title>The Global Catalogue of Microorganisms (GCM) 10K type strain sequencing project: providing services to taxonomists for standard genome sequencing and annotation.</title>
        <authorList>
            <consortium name="The Broad Institute Genomics Platform"/>
            <consortium name="The Broad Institute Genome Sequencing Center for Infectious Disease"/>
            <person name="Wu L."/>
            <person name="Ma J."/>
        </authorList>
    </citation>
    <scope>NUCLEOTIDE SEQUENCE [LARGE SCALE GENOMIC DNA]</scope>
    <source>
        <strain evidence="2">JCM 17342</strain>
    </source>
</reference>
<dbReference type="Proteomes" id="UP001501747">
    <property type="component" value="Unassembled WGS sequence"/>
</dbReference>
<evidence type="ECO:0000313" key="1">
    <source>
        <dbReference type="EMBL" id="GAA3989230.1"/>
    </source>
</evidence>
<gene>
    <name evidence="1" type="ORF">GCM10022247_04690</name>
</gene>
<accession>A0ABP7QYD5</accession>
<evidence type="ECO:0000313" key="2">
    <source>
        <dbReference type="Proteomes" id="UP001501747"/>
    </source>
</evidence>
<keyword evidence="2" id="KW-1185">Reference proteome</keyword>
<protein>
    <submittedName>
        <fullName evidence="1">Uncharacterized protein</fullName>
    </submittedName>
</protein>
<comment type="caution">
    <text evidence="1">The sequence shown here is derived from an EMBL/GenBank/DDBJ whole genome shotgun (WGS) entry which is preliminary data.</text>
</comment>
<proteinExistence type="predicted"/>
<dbReference type="EMBL" id="BAABAL010000004">
    <property type="protein sequence ID" value="GAA3989230.1"/>
    <property type="molecule type" value="Genomic_DNA"/>
</dbReference>
<organism evidence="1 2">
    <name type="scientific">Allokutzneria multivorans</name>
    <dbReference type="NCBI Taxonomy" id="1142134"/>
    <lineage>
        <taxon>Bacteria</taxon>
        <taxon>Bacillati</taxon>
        <taxon>Actinomycetota</taxon>
        <taxon>Actinomycetes</taxon>
        <taxon>Pseudonocardiales</taxon>
        <taxon>Pseudonocardiaceae</taxon>
        <taxon>Allokutzneria</taxon>
    </lineage>
</organism>
<dbReference type="RefSeq" id="WP_344870788.1">
    <property type="nucleotide sequence ID" value="NZ_BAABAL010000004.1"/>
</dbReference>